<name>F4KZ86_HALH1</name>
<proteinExistence type="predicted"/>
<gene>
    <name evidence="1" type="ordered locus">Halhy_5917</name>
</gene>
<dbReference type="HOGENOM" id="CLU_1400774_0_0_10"/>
<evidence type="ECO:0000313" key="2">
    <source>
        <dbReference type="Proteomes" id="UP000008461"/>
    </source>
</evidence>
<dbReference type="AlphaFoldDB" id="F4KZ86"/>
<accession>F4KZ86</accession>
<protein>
    <submittedName>
        <fullName evidence="1">Uncharacterized protein</fullName>
    </submittedName>
</protein>
<reference key="2">
    <citation type="submission" date="2011-04" db="EMBL/GenBank/DDBJ databases">
        <title>Complete sequence of chromosome of Haliscomenobacter hydrossis DSM 1100.</title>
        <authorList>
            <consortium name="US DOE Joint Genome Institute (JGI-PGF)"/>
            <person name="Lucas S."/>
            <person name="Han J."/>
            <person name="Lapidus A."/>
            <person name="Bruce D."/>
            <person name="Goodwin L."/>
            <person name="Pitluck S."/>
            <person name="Peters L."/>
            <person name="Kyrpides N."/>
            <person name="Mavromatis K."/>
            <person name="Ivanova N."/>
            <person name="Ovchinnikova G."/>
            <person name="Pagani I."/>
            <person name="Daligault H."/>
            <person name="Detter J.C."/>
            <person name="Han C."/>
            <person name="Land M."/>
            <person name="Hauser L."/>
            <person name="Markowitz V."/>
            <person name="Cheng J.-F."/>
            <person name="Hugenholtz P."/>
            <person name="Woyke T."/>
            <person name="Wu D."/>
            <person name="Verbarg S."/>
            <person name="Frueling A."/>
            <person name="Brambilla E."/>
            <person name="Klenk H.-P."/>
            <person name="Eisen J.A."/>
        </authorList>
    </citation>
    <scope>NUCLEOTIDE SEQUENCE</scope>
    <source>
        <strain>DSM 1100</strain>
    </source>
</reference>
<dbReference type="STRING" id="760192.Halhy_5917"/>
<keyword evidence="2" id="KW-1185">Reference proteome</keyword>
<organism evidence="1 2">
    <name type="scientific">Haliscomenobacter hydrossis (strain ATCC 27775 / DSM 1100 / LMG 10767 / O)</name>
    <dbReference type="NCBI Taxonomy" id="760192"/>
    <lineage>
        <taxon>Bacteria</taxon>
        <taxon>Pseudomonadati</taxon>
        <taxon>Bacteroidota</taxon>
        <taxon>Saprospiria</taxon>
        <taxon>Saprospirales</taxon>
        <taxon>Haliscomenobacteraceae</taxon>
        <taxon>Haliscomenobacter</taxon>
    </lineage>
</organism>
<dbReference type="EMBL" id="CP002691">
    <property type="protein sequence ID" value="AEE53740.1"/>
    <property type="molecule type" value="Genomic_DNA"/>
</dbReference>
<dbReference type="KEGG" id="hhy:Halhy_5917"/>
<reference evidence="1 2" key="1">
    <citation type="journal article" date="2011" name="Stand. Genomic Sci.">
        <title>Complete genome sequence of Haliscomenobacter hydrossis type strain (O).</title>
        <authorList>
            <consortium name="US DOE Joint Genome Institute (JGI-PGF)"/>
            <person name="Daligault H."/>
            <person name="Lapidus A."/>
            <person name="Zeytun A."/>
            <person name="Nolan M."/>
            <person name="Lucas S."/>
            <person name="Del Rio T.G."/>
            <person name="Tice H."/>
            <person name="Cheng J.F."/>
            <person name="Tapia R."/>
            <person name="Han C."/>
            <person name="Goodwin L."/>
            <person name="Pitluck S."/>
            <person name="Liolios K."/>
            <person name="Pagani I."/>
            <person name="Ivanova N."/>
            <person name="Huntemann M."/>
            <person name="Mavromatis K."/>
            <person name="Mikhailova N."/>
            <person name="Pati A."/>
            <person name="Chen A."/>
            <person name="Palaniappan K."/>
            <person name="Land M."/>
            <person name="Hauser L."/>
            <person name="Brambilla E.M."/>
            <person name="Rohde M."/>
            <person name="Verbarg S."/>
            <person name="Goker M."/>
            <person name="Bristow J."/>
            <person name="Eisen J.A."/>
            <person name="Markowitz V."/>
            <person name="Hugenholtz P."/>
            <person name="Kyrpides N.C."/>
            <person name="Klenk H.P."/>
            <person name="Woyke T."/>
        </authorList>
    </citation>
    <scope>NUCLEOTIDE SEQUENCE [LARGE SCALE GENOMIC DNA]</scope>
    <source>
        <strain evidence="2">ATCC 27775 / DSM 1100 / LMG 10767 / O</strain>
    </source>
</reference>
<sequence length="194" mass="20915">MFMTNRYSGNNDVINPERLINQPTVAPADGTIGQAALAPAASPFFSIRVINAAVTAAQAVVWDASQGYQLDNSYVMPLTLSIVGGTNHYQFLLNDLSHVGKKIDVIQLTCTAGTAALQFQRAIQVYDCAPGSMPSLIKTLHPSMGFSEQQFQANIVTFPADLILTNRTALVLTIEGSTTLSMSFYQVAEIGRKN</sequence>
<dbReference type="Proteomes" id="UP000008461">
    <property type="component" value="Chromosome"/>
</dbReference>
<evidence type="ECO:0000313" key="1">
    <source>
        <dbReference type="EMBL" id="AEE53740.1"/>
    </source>
</evidence>